<dbReference type="OrthoDB" id="2679444at2"/>
<organism evidence="2 3">
    <name type="scientific">Paenibacillus typhae</name>
    <dbReference type="NCBI Taxonomy" id="1174501"/>
    <lineage>
        <taxon>Bacteria</taxon>
        <taxon>Bacillati</taxon>
        <taxon>Bacillota</taxon>
        <taxon>Bacilli</taxon>
        <taxon>Bacillales</taxon>
        <taxon>Paenibacillaceae</taxon>
        <taxon>Paenibacillus</taxon>
    </lineage>
</organism>
<keyword evidence="1" id="KW-0812">Transmembrane</keyword>
<protein>
    <submittedName>
        <fullName evidence="2">Uncharacterized protein</fullName>
    </submittedName>
</protein>
<dbReference type="EMBL" id="FNDX01000071">
    <property type="protein sequence ID" value="SDL06943.1"/>
    <property type="molecule type" value="Genomic_DNA"/>
</dbReference>
<proteinExistence type="predicted"/>
<feature type="transmembrane region" description="Helical" evidence="1">
    <location>
        <begin position="7"/>
        <end position="30"/>
    </location>
</feature>
<dbReference type="STRING" id="1174501.SAMN05216192_17113"/>
<sequence>MAQLFEVLYWFAMVGMSVVLAGTTILVCALGIRFIRDRRRILGAGCIAFSLFAAALIVFMINFKFIIPA</sequence>
<evidence type="ECO:0000256" key="1">
    <source>
        <dbReference type="SAM" id="Phobius"/>
    </source>
</evidence>
<accession>A0A1G9H365</accession>
<keyword evidence="1" id="KW-1133">Transmembrane helix</keyword>
<reference evidence="3" key="1">
    <citation type="submission" date="2016-10" db="EMBL/GenBank/DDBJ databases">
        <authorList>
            <person name="Varghese N."/>
            <person name="Submissions S."/>
        </authorList>
    </citation>
    <scope>NUCLEOTIDE SEQUENCE [LARGE SCALE GENOMIC DNA]</scope>
    <source>
        <strain evidence="3">CGMCC 1.11012</strain>
    </source>
</reference>
<dbReference type="Proteomes" id="UP000199050">
    <property type="component" value="Unassembled WGS sequence"/>
</dbReference>
<keyword evidence="1" id="KW-0472">Membrane</keyword>
<feature type="transmembrane region" description="Helical" evidence="1">
    <location>
        <begin position="42"/>
        <end position="67"/>
    </location>
</feature>
<evidence type="ECO:0000313" key="2">
    <source>
        <dbReference type="EMBL" id="SDL06943.1"/>
    </source>
</evidence>
<evidence type="ECO:0000313" key="3">
    <source>
        <dbReference type="Proteomes" id="UP000199050"/>
    </source>
</evidence>
<name>A0A1G9H365_9BACL</name>
<keyword evidence="3" id="KW-1185">Reference proteome</keyword>
<dbReference type="AlphaFoldDB" id="A0A1G9H365"/>
<gene>
    <name evidence="2" type="ORF">SAMN05216192_17113</name>
</gene>